<keyword evidence="3" id="KW-1185">Reference proteome</keyword>
<gene>
    <name evidence="2" type="ORF">GRI38_10720</name>
</gene>
<reference evidence="2 3" key="1">
    <citation type="submission" date="2019-12" db="EMBL/GenBank/DDBJ databases">
        <title>Genomic-based taxomic classification of the family Erythrobacteraceae.</title>
        <authorList>
            <person name="Xu L."/>
        </authorList>
    </citation>
    <scope>NUCLEOTIDE SEQUENCE [LARGE SCALE GENOMIC DNA]</scope>
    <source>
        <strain evidence="2 3">MCCC 1A09962</strain>
    </source>
</reference>
<dbReference type="OrthoDB" id="7206106at2"/>
<dbReference type="InterPro" id="IPR035437">
    <property type="entry name" value="SNase_OB-fold_sf"/>
</dbReference>
<sequence length="150" mass="15473">MQLTQALLSVSILSALGIGGIYVYHSGETRVARTDLPTFTCVVSSITDGDTLRCKDGTRVRLHAVAARETDGTCPAGHPCPEASAAAATAALIGLASGQALDCVQTGETYGRKAAICQNEGGVEINCAMIKSGTALVWPKFAAQHPVCQP</sequence>
<organism evidence="2 3">
    <name type="scientific">Parapontixanthobacter aurantiacus</name>
    <dbReference type="NCBI Taxonomy" id="1463599"/>
    <lineage>
        <taxon>Bacteria</taxon>
        <taxon>Pseudomonadati</taxon>
        <taxon>Pseudomonadota</taxon>
        <taxon>Alphaproteobacteria</taxon>
        <taxon>Sphingomonadales</taxon>
        <taxon>Erythrobacteraceae</taxon>
        <taxon>Parapontixanthobacter</taxon>
    </lineage>
</organism>
<dbReference type="SUPFAM" id="SSF50199">
    <property type="entry name" value="Staphylococcal nuclease"/>
    <property type="match status" value="1"/>
</dbReference>
<keyword evidence="1" id="KW-0812">Transmembrane</keyword>
<evidence type="ECO:0000313" key="2">
    <source>
        <dbReference type="EMBL" id="MXO86497.1"/>
    </source>
</evidence>
<name>A0A844ZHS8_9SPHN</name>
<protein>
    <submittedName>
        <fullName evidence="2">Nuclease</fullName>
    </submittedName>
</protein>
<accession>A0A844ZHS8</accession>
<keyword evidence="1" id="KW-1133">Transmembrane helix</keyword>
<proteinExistence type="predicted"/>
<keyword evidence="1" id="KW-0472">Membrane</keyword>
<dbReference type="EMBL" id="WTYW01000003">
    <property type="protein sequence ID" value="MXO86497.1"/>
    <property type="molecule type" value="Genomic_DNA"/>
</dbReference>
<feature type="transmembrane region" description="Helical" evidence="1">
    <location>
        <begin position="6"/>
        <end position="24"/>
    </location>
</feature>
<dbReference type="Gene3D" id="2.40.50.90">
    <property type="match status" value="1"/>
</dbReference>
<dbReference type="AlphaFoldDB" id="A0A844ZHS8"/>
<dbReference type="Proteomes" id="UP000433104">
    <property type="component" value="Unassembled WGS sequence"/>
</dbReference>
<evidence type="ECO:0000313" key="3">
    <source>
        <dbReference type="Proteomes" id="UP000433104"/>
    </source>
</evidence>
<comment type="caution">
    <text evidence="2">The sequence shown here is derived from an EMBL/GenBank/DDBJ whole genome shotgun (WGS) entry which is preliminary data.</text>
</comment>
<evidence type="ECO:0000256" key="1">
    <source>
        <dbReference type="SAM" id="Phobius"/>
    </source>
</evidence>
<dbReference type="RefSeq" id="WP_160683569.1">
    <property type="nucleotide sequence ID" value="NZ_WTYW01000003.1"/>
</dbReference>